<dbReference type="Proteomes" id="UP000030758">
    <property type="component" value="Unassembled WGS sequence"/>
</dbReference>
<dbReference type="PROSITE" id="PS50014">
    <property type="entry name" value="BROMODOMAIN_2"/>
    <property type="match status" value="1"/>
</dbReference>
<evidence type="ECO:0000256" key="17">
    <source>
        <dbReference type="PROSITE-ProRule" id="PRU00035"/>
    </source>
</evidence>
<evidence type="ECO:0000256" key="7">
    <source>
        <dbReference type="ARBA" id="ARBA00022771"/>
    </source>
</evidence>
<dbReference type="InterPro" id="IPR001762">
    <property type="entry name" value="Disintegrin_dom"/>
</dbReference>
<keyword evidence="9" id="KW-0156">Chromatin regulator</keyword>
<evidence type="ECO:0000256" key="10">
    <source>
        <dbReference type="ARBA" id="ARBA00022989"/>
    </source>
</evidence>
<dbReference type="PROSITE" id="PS50865">
    <property type="entry name" value="ZF_MYND_2"/>
    <property type="match status" value="1"/>
</dbReference>
<evidence type="ECO:0000256" key="9">
    <source>
        <dbReference type="ARBA" id="ARBA00022853"/>
    </source>
</evidence>
<feature type="binding site" evidence="19">
    <location>
        <position position="2339"/>
    </location>
    <ligand>
        <name>Zn(2+)</name>
        <dbReference type="ChEBI" id="CHEBI:29105"/>
        <note>catalytic</note>
    </ligand>
</feature>
<dbReference type="PROSITE" id="PS01186">
    <property type="entry name" value="EGF_2"/>
    <property type="match status" value="1"/>
</dbReference>
<dbReference type="GO" id="GO:0140006">
    <property type="term" value="F:histone H3 reader activity"/>
    <property type="evidence" value="ECO:0007669"/>
    <property type="project" value="UniProtKB-ARBA"/>
</dbReference>
<keyword evidence="10 22" id="KW-1133">Transmembrane helix</keyword>
<keyword evidence="11" id="KW-0805">Transcription regulation</keyword>
<organism evidence="27">
    <name type="scientific">Trichuris suis</name>
    <name type="common">pig whipworm</name>
    <dbReference type="NCBI Taxonomy" id="68888"/>
    <lineage>
        <taxon>Eukaryota</taxon>
        <taxon>Metazoa</taxon>
        <taxon>Ecdysozoa</taxon>
        <taxon>Nematoda</taxon>
        <taxon>Enoplea</taxon>
        <taxon>Dorylaimia</taxon>
        <taxon>Trichinellida</taxon>
        <taxon>Trichuridae</taxon>
        <taxon>Trichuris</taxon>
    </lineage>
</organism>
<dbReference type="Pfam" id="PF08516">
    <property type="entry name" value="ADAM_CR"/>
    <property type="match status" value="1"/>
</dbReference>
<evidence type="ECO:0000256" key="21">
    <source>
        <dbReference type="SAM" id="MobiDB-lite"/>
    </source>
</evidence>
<accession>A0A085NI12</accession>
<feature type="domain" description="Peptidase M12B" evidence="25">
    <location>
        <begin position="743"/>
        <end position="946"/>
    </location>
</feature>
<comment type="caution">
    <text evidence="19">Lacks conserved residue(s) required for the propagation of feature annotation.</text>
</comment>
<dbReference type="GO" id="GO:0045892">
    <property type="term" value="P:negative regulation of DNA-templated transcription"/>
    <property type="evidence" value="ECO:0007669"/>
    <property type="project" value="UniProtKB-ARBA"/>
</dbReference>
<keyword evidence="13 22" id="KW-0472">Membrane</keyword>
<dbReference type="InterPro" id="IPR036427">
    <property type="entry name" value="Bromodomain-like_sf"/>
</dbReference>
<dbReference type="Pfam" id="PF03184">
    <property type="entry name" value="DDE_1"/>
    <property type="match status" value="1"/>
</dbReference>
<feature type="binding site" evidence="19">
    <location>
        <position position="877"/>
    </location>
    <ligand>
        <name>Zn(2+)</name>
        <dbReference type="ChEBI" id="CHEBI:29105"/>
        <note>catalytic</note>
    </ligand>
</feature>
<keyword evidence="7 18" id="KW-0863">Zinc-finger</keyword>
<evidence type="ECO:0000259" key="23">
    <source>
        <dbReference type="PROSITE" id="PS50014"/>
    </source>
</evidence>
<dbReference type="Gene3D" id="1.20.920.10">
    <property type="entry name" value="Bromodomain-like"/>
    <property type="match status" value="1"/>
</dbReference>
<dbReference type="InterPro" id="IPR018358">
    <property type="entry name" value="Disintegrin_CS"/>
</dbReference>
<dbReference type="InterPro" id="IPR006586">
    <property type="entry name" value="ADAM_Cys-rich"/>
</dbReference>
<evidence type="ECO:0000256" key="3">
    <source>
        <dbReference type="ARBA" id="ARBA00004286"/>
    </source>
</evidence>
<evidence type="ECO:0000256" key="8">
    <source>
        <dbReference type="ARBA" id="ARBA00022833"/>
    </source>
</evidence>
<evidence type="ECO:0000256" key="20">
    <source>
        <dbReference type="SAM" id="Coils"/>
    </source>
</evidence>
<dbReference type="PANTHER" id="PTHR11905">
    <property type="entry name" value="ADAM A DISINTEGRIN AND METALLOPROTEASE DOMAIN"/>
    <property type="match status" value="1"/>
</dbReference>
<dbReference type="GO" id="GO:0006509">
    <property type="term" value="P:membrane protein ectodomain proteolysis"/>
    <property type="evidence" value="ECO:0007669"/>
    <property type="project" value="TreeGrafter"/>
</dbReference>
<feature type="binding site" evidence="19">
    <location>
        <position position="881"/>
    </location>
    <ligand>
        <name>Zn(2+)</name>
        <dbReference type="ChEBI" id="CHEBI:29105"/>
        <note>catalytic</note>
    </ligand>
</feature>
<dbReference type="SUPFAM" id="SSF57903">
    <property type="entry name" value="FYVE/PHD zinc finger"/>
    <property type="match status" value="1"/>
</dbReference>
<dbReference type="Pfam" id="PF00439">
    <property type="entry name" value="Bromodomain"/>
    <property type="match status" value="1"/>
</dbReference>
<feature type="coiled-coil region" evidence="20">
    <location>
        <begin position="401"/>
        <end position="466"/>
    </location>
</feature>
<feature type="compositionally biased region" description="Basic and acidic residues" evidence="21">
    <location>
        <begin position="1341"/>
        <end position="1355"/>
    </location>
</feature>
<feature type="binding site" evidence="19">
    <location>
        <position position="2335"/>
    </location>
    <ligand>
        <name>Zn(2+)</name>
        <dbReference type="ChEBI" id="CHEBI:29105"/>
        <note>catalytic</note>
    </ligand>
</feature>
<evidence type="ECO:0000256" key="12">
    <source>
        <dbReference type="ARBA" id="ARBA00023117"/>
    </source>
</evidence>
<keyword evidence="15" id="KW-0804">Transcription</keyword>
<feature type="domain" description="Disintegrin" evidence="24">
    <location>
        <begin position="952"/>
        <end position="1041"/>
    </location>
</feature>
<feature type="domain" description="MYND-type" evidence="26">
    <location>
        <begin position="469"/>
        <end position="503"/>
    </location>
</feature>
<evidence type="ECO:0000256" key="18">
    <source>
        <dbReference type="PROSITE-ProRule" id="PRU00134"/>
    </source>
</evidence>
<dbReference type="InterPro" id="IPR024079">
    <property type="entry name" value="MetalloPept_cat_dom_sf"/>
</dbReference>
<dbReference type="Pfam" id="PF01421">
    <property type="entry name" value="Reprolysin"/>
    <property type="match status" value="2"/>
</dbReference>
<evidence type="ECO:0000313" key="27">
    <source>
        <dbReference type="EMBL" id="KFD69108.1"/>
    </source>
</evidence>
<dbReference type="PROSITE" id="PS50214">
    <property type="entry name" value="DISINTEGRIN_2"/>
    <property type="match status" value="1"/>
</dbReference>
<evidence type="ECO:0000259" key="25">
    <source>
        <dbReference type="PROSITE" id="PS50215"/>
    </source>
</evidence>
<dbReference type="FunFam" id="4.10.70.10:FF:000001">
    <property type="entry name" value="Disintegrin and metalloproteinase domain-containing protein 22"/>
    <property type="match status" value="1"/>
</dbReference>
<keyword evidence="4" id="KW-0158">Chromosome</keyword>
<dbReference type="InterPro" id="IPR001487">
    <property type="entry name" value="Bromodomain"/>
</dbReference>
<evidence type="ECO:0000259" key="26">
    <source>
        <dbReference type="PROSITE" id="PS50865"/>
    </source>
</evidence>
<name>A0A085NI12_9BILA</name>
<proteinExistence type="predicted"/>
<dbReference type="GO" id="GO:0005694">
    <property type="term" value="C:chromosome"/>
    <property type="evidence" value="ECO:0007669"/>
    <property type="project" value="UniProtKB-SubCell"/>
</dbReference>
<dbReference type="InterPro" id="IPR001965">
    <property type="entry name" value="Znf_PHD"/>
</dbReference>
<evidence type="ECO:0000256" key="4">
    <source>
        <dbReference type="ARBA" id="ARBA00022454"/>
    </source>
</evidence>
<evidence type="ECO:0000256" key="6">
    <source>
        <dbReference type="ARBA" id="ARBA00022723"/>
    </source>
</evidence>
<evidence type="ECO:0000256" key="22">
    <source>
        <dbReference type="SAM" id="Phobius"/>
    </source>
</evidence>
<feature type="transmembrane region" description="Helical" evidence="22">
    <location>
        <begin position="1263"/>
        <end position="1287"/>
    </location>
</feature>
<dbReference type="FunFam" id="6.10.140.2220:FF:000002">
    <property type="entry name" value="Protein kinase C-binding protein 1 isoform C"/>
    <property type="match status" value="1"/>
</dbReference>
<feature type="binding site" evidence="19">
    <location>
        <position position="887"/>
    </location>
    <ligand>
        <name>Zn(2+)</name>
        <dbReference type="ChEBI" id="CHEBI:29105"/>
        <note>catalytic</note>
    </ligand>
</feature>
<dbReference type="Pfam" id="PF24324">
    <property type="entry name" value="MYND_ZMYND11_ZMYD8"/>
    <property type="match status" value="1"/>
</dbReference>
<dbReference type="InterPro" id="IPR001590">
    <property type="entry name" value="Peptidase_M12B"/>
</dbReference>
<feature type="domain" description="Peptidase M12B" evidence="25">
    <location>
        <begin position="2201"/>
        <end position="2405"/>
    </location>
</feature>
<dbReference type="InterPro" id="IPR057053">
    <property type="entry name" value="MYND_ZMYND11_ZMYD8"/>
</dbReference>
<evidence type="ECO:0000256" key="13">
    <source>
        <dbReference type="ARBA" id="ARBA00023136"/>
    </source>
</evidence>
<keyword evidence="8 19" id="KW-0862">Zinc</keyword>
<dbReference type="SUPFAM" id="SSF47370">
    <property type="entry name" value="Bromodomain"/>
    <property type="match status" value="1"/>
</dbReference>
<dbReference type="Gene3D" id="3.30.40.10">
    <property type="entry name" value="Zinc/RING finger domain, C3HC4 (zinc finger)"/>
    <property type="match status" value="1"/>
</dbReference>
<dbReference type="SMART" id="SM00608">
    <property type="entry name" value="ACR"/>
    <property type="match status" value="1"/>
</dbReference>
<dbReference type="SUPFAM" id="SSF144232">
    <property type="entry name" value="HIT/MYND zinc finger-like"/>
    <property type="match status" value="1"/>
</dbReference>
<dbReference type="Pfam" id="PF00200">
    <property type="entry name" value="Disintegrin"/>
    <property type="match status" value="1"/>
</dbReference>
<dbReference type="SMART" id="SM00050">
    <property type="entry name" value="DISIN"/>
    <property type="match status" value="1"/>
</dbReference>
<feature type="binding site" evidence="19">
    <location>
        <position position="2345"/>
    </location>
    <ligand>
        <name>Zn(2+)</name>
        <dbReference type="ChEBI" id="CHEBI:29105"/>
        <note>catalytic</note>
    </ligand>
</feature>
<dbReference type="InterPro" id="IPR011011">
    <property type="entry name" value="Znf_FYVE_PHD"/>
</dbReference>
<dbReference type="GO" id="GO:0003676">
    <property type="term" value="F:nucleic acid binding"/>
    <property type="evidence" value="ECO:0007669"/>
    <property type="project" value="InterPro"/>
</dbReference>
<sequence length="2451" mass="276484">MKRNPFVRSIPPEVVRQLWALVNNIRNSCGVVTLDDIVGKAEKTFGWTREDTEAYVKECADCRLLVRNADSVKNAYCYSIPMEAEEVTENDWYCFNCHQAGELQKCTTCFRAFHTNCLPADFTPAGMDLLCPSCQTHLREPRCDILSLTRLLGPVVTSLSNKAGKFVLSMSLLLIVVFQAGSKLMTIPGPDSSVSEVQYRLLVAHPMDLGRINDKLETGQYSNVREFLSDVEIILHNVNVVFGSKQTCFEDATVIFIFLEDSSMVKTAESALEEVKATIASWETGNAVDGAQKETAEVPTTKKRRLSSSAQEAPSLDGRSNVPFVSIQDLPIQTNAVGTMPTMSVKYDFIDQLRDDSLMRVNHVQSSGGKCNCAQRWKQYIIDLAEQWQMMFKDDLEKCYTELRERQKKKLATELAKLRAEMMEDFRRELDSTREELNARYAHQLKFELQKLKDRHKKQLDEIKKKQWCYQCESEAIYYCCWNTSYCSVECQQEHWETHRATCRRKKTTTVRTLTTISMQRVALVLFIVALLDHPGLLCVADPWKEEDASTLDPWNKELMEHLVDDFEVIYPIQMRDRSRVGIDTRNYLFDNVTVHFEHCSFVLKTSYGRLRLHVQLNDVLIPAGARYRRFLHSDSVAETSGHSLANCYYQGQVHGHADSQVALSTCSGLRGSIVLENNTFLIVPMRGGNLTRRHPHLFMRMKRDEEATCGNTDNTEWSRKGIGRKRPTQRRLWKRDVETETKFVELSLFVEQRVVNWLKLQPTDLFRFLLECVNIVDLMFQQLNIRVSVVHAELWVSLNRVGVQREILQSLLSFVQFLSREVETLSHDAALLISMAEHNKAETMSVSDTVCTARAAGMIKMADKFQPFYTSVLMAHSIGHILGMSHDDNDFECDDADGFISIMGGLYSFPPSKRNRKIYRFTDCSRRDFLALLNSGQGRCLFNQPLQDNVLAKCGNKVVDEGELCDCGSVDECELIDPCCDAVTCKLKAGAQCARGPCCDKCQFISNETICRPSQDAECDFPEHCLAISGQCPADSYKLDGSPCGSDQQGYCYAGRCRLAVNDCQKIWGPESTVADDACFRKFNTLGIDFGHCGVDYLRRPIACTDRDYLCGLLFCKGGTESPSFPFYFKTQFTEDGKVFECKAFIDDKSPVNSSLVRDGTKCGTNKLCKSQGCIHIDQIQQKADCPTNNVALQCSGHGTCTNLNTCYCDIGWSAFDCSFKMNISHVSIAPSVGISQDGSGLPIPPSLPDHHSSDSSRLDTYAMLIILGCVAVGIFLMLLLLLLCYRRRTNFSKAKMVGVTRAEYERDSNSSTETANRSIRFGPSRTYRCDGTPTSFGKRPLDQPKEKDDVEESSVRSKEAVAELLLQSGDDCSNYYVERPAKWSCAKLPSKGILKNGPYSFSSQRSRGLLQRGCDGYESEPAFPVGEGLKVAPRHCWLQVDSSDGRVSINHESYLPSKSAYETVGGKQTTTCRSRVNHTAAAIVSPYLYIRNQTLANNASTESAIEPKVVVCSKGAVHNEDVDGVMSCRHHFASPVLSPSIVSHDGSADRSQVIRASPANSTCSSSRLIMKPKPLKLTNIEFLLKQLDHKATSDGSKAIASTSPGSSAELSVPDEDGQAIDGNYFISIGDSCQEDKQENCNDNAPSHPSAACLNRIDETVEVRLLPPNVTPLIQPMDQGVIENLKRLYRKQLRHLLLSEDQSVQSILDFYRKMTLKDYCYMIAESWSSIKQFTLWNSWNNIFVHRELNAMPGLSDAGEEMEELLEALRACENADVEMWLACDSDDTEFQILDDDEIVESTLNVEDEMDEDLDEGFPAYTQAFYDAGDLALRYVKRQTNFNALTTRRITLIVKVLLPALFHLEPANLSDADEELPVVETKSVVELIVEGQGTKDVRIEVVGVDKAIQEEEVAQKQLLRHQWQTLALDVRFPVSTSAFKLSLSPYLKDMNAQTPIGGARSYYEAVLQVPKFCGSHKRVFRECIISVSNIVIEEPFFIDPLNMQFEDRVAHDYDVVYPIRDSDGGFYSSVDSIDSAERLRCYSSHCTFFVGTKWGDFQFAVRRNRLLIPPTARYEIFLHLQLVDEFKQKWRENCYFQGVVLGHPGSLVSLSNCEGLRGFITLDSSTFLIMPMKPVNSSTYPHVFTSVILNYQSMCNEKSMYDSSHNQTDSLYEKLNERLKQVYPANLSRDIPKVSMIETEMKYVELNLFIDKDAANWMRMELGAMFNFFLESLNTLDLFLQHVNVRISLVHAEFWLFKNRAKVEPEMLATLVNLAKFKARKTKDAFNDMTLLLIAPGHNRTETAYFANSVCTAESVGLIVVSDKSHPFYTAMQMTHVVGHILGMDHDNNGVEIKRKKFISLMGDPCRMHDANQMSYAHVYKYTDHSLKGFLGLMNSGQAHCMFNKPMQRNSFCGNRIVDEGEECDCGTVEVRPHSFNCPHQGRPSISYSVYE</sequence>
<dbReference type="PROSITE" id="PS01360">
    <property type="entry name" value="ZF_MYND_1"/>
    <property type="match status" value="1"/>
</dbReference>
<dbReference type="PROSITE" id="PS50215">
    <property type="entry name" value="ADAM_MEPRO"/>
    <property type="match status" value="2"/>
</dbReference>
<evidence type="ECO:0000256" key="1">
    <source>
        <dbReference type="ARBA" id="ARBA00004123"/>
    </source>
</evidence>
<keyword evidence="6 19" id="KW-0479">Metal-binding</keyword>
<keyword evidence="20" id="KW-0175">Coiled coil</keyword>
<dbReference type="InterPro" id="IPR036436">
    <property type="entry name" value="Disintegrin_dom_sf"/>
</dbReference>
<dbReference type="Gene3D" id="4.10.70.10">
    <property type="entry name" value="Disintegrin domain"/>
    <property type="match status" value="1"/>
</dbReference>
<keyword evidence="16" id="KW-0539">Nucleus</keyword>
<dbReference type="EMBL" id="KL367498">
    <property type="protein sequence ID" value="KFD69108.1"/>
    <property type="molecule type" value="Genomic_DNA"/>
</dbReference>
<dbReference type="SUPFAM" id="SSF55486">
    <property type="entry name" value="Metalloproteases ('zincins'), catalytic domain"/>
    <property type="match status" value="2"/>
</dbReference>
<evidence type="ECO:0000256" key="2">
    <source>
        <dbReference type="ARBA" id="ARBA00004167"/>
    </source>
</evidence>
<dbReference type="GO" id="GO:0008270">
    <property type="term" value="F:zinc ion binding"/>
    <property type="evidence" value="ECO:0007669"/>
    <property type="project" value="UniProtKB-KW"/>
</dbReference>
<feature type="region of interest" description="Disordered" evidence="21">
    <location>
        <begin position="288"/>
        <end position="317"/>
    </location>
</feature>
<feature type="region of interest" description="Disordered" evidence="21">
    <location>
        <begin position="1331"/>
        <end position="1355"/>
    </location>
</feature>
<evidence type="ECO:0000256" key="5">
    <source>
        <dbReference type="ARBA" id="ARBA00022692"/>
    </source>
</evidence>
<dbReference type="Gene3D" id="3.40.390.10">
    <property type="entry name" value="Collagenase (Catalytic Domain)"/>
    <property type="match status" value="2"/>
</dbReference>
<dbReference type="SUPFAM" id="SSF57552">
    <property type="entry name" value="Blood coagulation inhibitor (disintegrin)"/>
    <property type="match status" value="1"/>
</dbReference>
<evidence type="ECO:0000256" key="15">
    <source>
        <dbReference type="ARBA" id="ARBA00023163"/>
    </source>
</evidence>
<dbReference type="InterPro" id="IPR000742">
    <property type="entry name" value="EGF"/>
</dbReference>
<dbReference type="PANTHER" id="PTHR11905:SF248">
    <property type="entry name" value="DISINTEGRIN AND METALLOPROTEINASE DOMAIN-CONTAINING PROTEIN UNC-71"/>
    <property type="match status" value="1"/>
</dbReference>
<protein>
    <submittedName>
        <fullName evidence="27">Uncharacterized protein</fullName>
    </submittedName>
</protein>
<reference evidence="27" key="1">
    <citation type="journal article" date="2014" name="Nat. Genet.">
        <title>Genome and transcriptome of the porcine whipworm Trichuris suis.</title>
        <authorList>
            <person name="Jex A.R."/>
            <person name="Nejsum P."/>
            <person name="Schwarz E.M."/>
            <person name="Hu L."/>
            <person name="Young N.D."/>
            <person name="Hall R.S."/>
            <person name="Korhonen P.K."/>
            <person name="Liao S."/>
            <person name="Thamsborg S."/>
            <person name="Xia J."/>
            <person name="Xu P."/>
            <person name="Wang S."/>
            <person name="Scheerlinck J.P."/>
            <person name="Hofmann A."/>
            <person name="Sternberg P.W."/>
            <person name="Wang J."/>
            <person name="Gasser R.B."/>
        </authorList>
    </citation>
    <scope>NUCLEOTIDE SEQUENCE [LARGE SCALE GENOMIC DNA]</scope>
    <source>
        <strain evidence="27">DCEP-RM93F</strain>
    </source>
</reference>
<feature type="domain" description="Bromo" evidence="23">
    <location>
        <begin position="198"/>
        <end position="249"/>
    </location>
</feature>
<evidence type="ECO:0000259" key="24">
    <source>
        <dbReference type="PROSITE" id="PS50214"/>
    </source>
</evidence>
<dbReference type="Gene3D" id="6.10.140.2220">
    <property type="match status" value="1"/>
</dbReference>
<dbReference type="GO" id="GO:0005634">
    <property type="term" value="C:nucleus"/>
    <property type="evidence" value="ECO:0007669"/>
    <property type="project" value="UniProtKB-SubCell"/>
</dbReference>
<evidence type="ECO:0000256" key="19">
    <source>
        <dbReference type="PROSITE-ProRule" id="PRU00276"/>
    </source>
</evidence>
<keyword evidence="5 22" id="KW-0812">Transmembrane</keyword>
<dbReference type="GO" id="GO:0016020">
    <property type="term" value="C:membrane"/>
    <property type="evidence" value="ECO:0007669"/>
    <property type="project" value="UniProtKB-SubCell"/>
</dbReference>
<gene>
    <name evidence="27" type="ORF">M514_18685</name>
</gene>
<keyword evidence="14" id="KW-1015">Disulfide bond</keyword>
<dbReference type="SMART" id="SM00249">
    <property type="entry name" value="PHD"/>
    <property type="match status" value="1"/>
</dbReference>
<dbReference type="InterPro" id="IPR004875">
    <property type="entry name" value="DDE_SF_endonuclease_dom"/>
</dbReference>
<dbReference type="InterPro" id="IPR002893">
    <property type="entry name" value="Znf_MYND"/>
</dbReference>
<comment type="subcellular location">
    <subcellularLocation>
        <location evidence="3">Chromosome</location>
    </subcellularLocation>
    <subcellularLocation>
        <location evidence="2">Membrane</location>
        <topology evidence="2">Single-pass membrane protein</topology>
    </subcellularLocation>
    <subcellularLocation>
        <location evidence="1">Nucleus</location>
    </subcellularLocation>
</comment>
<evidence type="ECO:0000256" key="11">
    <source>
        <dbReference type="ARBA" id="ARBA00023015"/>
    </source>
</evidence>
<dbReference type="GO" id="GO:0004222">
    <property type="term" value="F:metalloendopeptidase activity"/>
    <property type="evidence" value="ECO:0007669"/>
    <property type="project" value="InterPro"/>
</dbReference>
<evidence type="ECO:0000256" key="16">
    <source>
        <dbReference type="ARBA" id="ARBA00023242"/>
    </source>
</evidence>
<evidence type="ECO:0000256" key="14">
    <source>
        <dbReference type="ARBA" id="ARBA00023157"/>
    </source>
</evidence>
<keyword evidence="12 17" id="KW-0103">Bromodomain</keyword>
<dbReference type="InterPro" id="IPR013083">
    <property type="entry name" value="Znf_RING/FYVE/PHD"/>
</dbReference>
<dbReference type="PROSITE" id="PS00427">
    <property type="entry name" value="DISINTEGRIN_1"/>
    <property type="match status" value="1"/>
</dbReference>